<keyword evidence="1" id="KW-1133">Transmembrane helix</keyword>
<gene>
    <name evidence="2" type="ORF">IWH25_17040</name>
</gene>
<organism evidence="2 3">
    <name type="scientific">Azospira restricta</name>
    <dbReference type="NCBI Taxonomy" id="404405"/>
    <lineage>
        <taxon>Bacteria</taxon>
        <taxon>Pseudomonadati</taxon>
        <taxon>Pseudomonadota</taxon>
        <taxon>Betaproteobacteria</taxon>
        <taxon>Rhodocyclales</taxon>
        <taxon>Rhodocyclaceae</taxon>
        <taxon>Azospira</taxon>
    </lineage>
</organism>
<dbReference type="KEGG" id="ares:IWH25_17040"/>
<evidence type="ECO:0000313" key="2">
    <source>
        <dbReference type="EMBL" id="QRJ63426.1"/>
    </source>
</evidence>
<name>A0A974PYD4_9RHOO</name>
<proteinExistence type="predicted"/>
<keyword evidence="3" id="KW-1185">Reference proteome</keyword>
<evidence type="ECO:0000313" key="3">
    <source>
        <dbReference type="Proteomes" id="UP000663444"/>
    </source>
</evidence>
<feature type="transmembrane region" description="Helical" evidence="1">
    <location>
        <begin position="16"/>
        <end position="40"/>
    </location>
</feature>
<keyword evidence="1" id="KW-0472">Membrane</keyword>
<sequence length="142" mass="14784">MTTRPPPSSRAPLRQAGIALIEALISVVLLSLGILGLIALQGSMGANLTDAKYRAEASFLANQLLGQMWIDQGNLVNYAISGGSCTQTYAQCSDWLTKVGRDLPGGSASVVLNGTAVTITVTWQTPGVGVPHNYVLSANVLS</sequence>
<dbReference type="Proteomes" id="UP000663444">
    <property type="component" value="Chromosome"/>
</dbReference>
<dbReference type="RefSeq" id="WP_203386953.1">
    <property type="nucleotide sequence ID" value="NZ_CP064781.1"/>
</dbReference>
<dbReference type="EMBL" id="CP064781">
    <property type="protein sequence ID" value="QRJ63426.1"/>
    <property type="molecule type" value="Genomic_DNA"/>
</dbReference>
<dbReference type="AlphaFoldDB" id="A0A974PYD4"/>
<evidence type="ECO:0000256" key="1">
    <source>
        <dbReference type="SAM" id="Phobius"/>
    </source>
</evidence>
<keyword evidence="1" id="KW-0812">Transmembrane</keyword>
<protein>
    <submittedName>
        <fullName evidence="2">Pilus assembly protein PilV</fullName>
    </submittedName>
</protein>
<accession>A0A974PYD4</accession>
<reference evidence="2" key="1">
    <citation type="submission" date="2020-11" db="EMBL/GenBank/DDBJ databases">
        <title>Azospira restricta DSM 18626 genome sequence.</title>
        <authorList>
            <person name="Moe W.M."/>
        </authorList>
    </citation>
    <scope>NUCLEOTIDE SEQUENCE</scope>
    <source>
        <strain evidence="2">DSM 18626</strain>
    </source>
</reference>